<dbReference type="SUPFAM" id="SSF55604">
    <property type="entry name" value="Glucose permease domain IIB"/>
    <property type="match status" value="1"/>
</dbReference>
<dbReference type="PROSITE" id="PS01035">
    <property type="entry name" value="PTS_EIIB_TYPE_1_CYS"/>
    <property type="match status" value="1"/>
</dbReference>
<dbReference type="FunFam" id="3.30.1360.60:FF:000001">
    <property type="entry name" value="PTS system glucose-specific IIBC component PtsG"/>
    <property type="match status" value="1"/>
</dbReference>
<feature type="transmembrane region" description="Helical" evidence="12">
    <location>
        <begin position="206"/>
        <end position="226"/>
    </location>
</feature>
<evidence type="ECO:0000313" key="16">
    <source>
        <dbReference type="EMBL" id="OOM57234.1"/>
    </source>
</evidence>
<dbReference type="EMBL" id="LZZI01000115">
    <property type="protein sequence ID" value="OOM57234.1"/>
    <property type="molecule type" value="Genomic_DNA"/>
</dbReference>
<evidence type="ECO:0000256" key="12">
    <source>
        <dbReference type="SAM" id="Phobius"/>
    </source>
</evidence>
<evidence type="ECO:0000313" key="17">
    <source>
        <dbReference type="Proteomes" id="UP000190973"/>
    </source>
</evidence>
<dbReference type="Pfam" id="PF00358">
    <property type="entry name" value="PTS_EIIA_1"/>
    <property type="match status" value="1"/>
</dbReference>
<feature type="transmembrane region" description="Helical" evidence="12">
    <location>
        <begin position="381"/>
        <end position="414"/>
    </location>
</feature>
<dbReference type="GO" id="GO:0009401">
    <property type="term" value="P:phosphoenolpyruvate-dependent sugar phosphotransferase system"/>
    <property type="evidence" value="ECO:0007669"/>
    <property type="project" value="UniProtKB-KW"/>
</dbReference>
<dbReference type="PANTHER" id="PTHR30175:SF1">
    <property type="entry name" value="PTS SYSTEM ARBUTIN-, CELLOBIOSE-, AND SALICIN-SPECIFIC EIIBC COMPONENT-RELATED"/>
    <property type="match status" value="1"/>
</dbReference>
<evidence type="ECO:0000256" key="5">
    <source>
        <dbReference type="ARBA" id="ARBA00022679"/>
    </source>
</evidence>
<dbReference type="RefSeq" id="WP_207651626.1">
    <property type="nucleotide sequence ID" value="NZ_JABTAE010000001.1"/>
</dbReference>
<gene>
    <name evidence="16" type="primary">bglF_4</name>
    <name evidence="16" type="ORF">CLBCK_42170</name>
</gene>
<keyword evidence="3" id="KW-1003">Cell membrane</keyword>
<dbReference type="GO" id="GO:0016301">
    <property type="term" value="F:kinase activity"/>
    <property type="evidence" value="ECO:0007669"/>
    <property type="project" value="UniProtKB-KW"/>
</dbReference>
<evidence type="ECO:0000256" key="7">
    <source>
        <dbReference type="ARBA" id="ARBA00022692"/>
    </source>
</evidence>
<keyword evidence="8" id="KW-0418">Kinase</keyword>
<dbReference type="NCBIfam" id="TIGR01995">
    <property type="entry name" value="PTS-II-ABC-beta"/>
    <property type="match status" value="1"/>
</dbReference>
<feature type="transmembrane region" description="Helical" evidence="12">
    <location>
        <begin position="321"/>
        <end position="342"/>
    </location>
</feature>
<dbReference type="PROSITE" id="PS00371">
    <property type="entry name" value="PTS_EIIA_TYPE_1_HIS"/>
    <property type="match status" value="1"/>
</dbReference>
<organism evidence="16 17">
    <name type="scientific">Clostridium beijerinckii</name>
    <name type="common">Clostridium MP</name>
    <dbReference type="NCBI Taxonomy" id="1520"/>
    <lineage>
        <taxon>Bacteria</taxon>
        <taxon>Bacillati</taxon>
        <taxon>Bacillota</taxon>
        <taxon>Clostridia</taxon>
        <taxon>Eubacteriales</taxon>
        <taxon>Clostridiaceae</taxon>
        <taxon>Clostridium</taxon>
    </lineage>
</organism>
<keyword evidence="10 12" id="KW-0472">Membrane</keyword>
<keyword evidence="7 12" id="KW-0812">Transmembrane</keyword>
<evidence type="ECO:0000256" key="1">
    <source>
        <dbReference type="ARBA" id="ARBA00004651"/>
    </source>
</evidence>
<dbReference type="AlphaFoldDB" id="A0A1S8RVN0"/>
<sequence>MNYQELAKKIIEQLGGEKNITHVTHCATRLRFTLKNESFVDDTKVKKIQGVMGVRRQSGQYQVIIGPDVNNVYVELVKHVNVKDISNEPSEEKQKIGARILDIISGSFGPIIPVITMAGMIKALLALIITFMPWLKATSTYMVINTIADATYYFLPIMLAYTAATKFKTNPFYAMAIAGVLLHPNFASLKAAGNTTFTFFHISGRLVTYSSSVIPILLSVWFLSYIEKFAEKVSPEFLKYFMKPVVTVIITAPVALIVLGPIGSFLGDYLVIILQLISSNFGWLAVGILGALMPWIIMTGMHQSLRPINLQMMVNPGYDVLILPAMLSANIAQAGAAMAVSFKSKNKEMKKLARTTGSTALLGITEPAMYGVNLKLKRPMIGVMIGGGTAGLYAGIMGVKAIALATAGLLALPIFLSETFLHAIITVVISFVTAFVATWILGFKEETEDETTEELVTEKPILKSEKSQTIASPMNGEVVSIKTVKDDTFAQETIGKGIAIIPDEGKVMSPVNGTVTALFPSKHAIGLKSDEGAEILIHIGLDTVKLDGKHFESLVKQDDVVKIGDPLINFDLKEIKEAGYDVITPILITNYSEFLDIIGEEGKKVVKGDKIITIL</sequence>
<keyword evidence="5" id="KW-0808">Transferase</keyword>
<dbReference type="PANTHER" id="PTHR30175">
    <property type="entry name" value="PHOSPHOTRANSFERASE SYSTEM TRANSPORT PROTEIN"/>
    <property type="match status" value="1"/>
</dbReference>
<name>A0A1S8RVN0_CLOBE</name>
<evidence type="ECO:0000256" key="3">
    <source>
        <dbReference type="ARBA" id="ARBA00022475"/>
    </source>
</evidence>
<dbReference type="NCBIfam" id="TIGR00830">
    <property type="entry name" value="PTBA"/>
    <property type="match status" value="1"/>
</dbReference>
<dbReference type="InterPro" id="IPR050558">
    <property type="entry name" value="PTS_Sugar-Specific_Components"/>
</dbReference>
<evidence type="ECO:0000259" key="14">
    <source>
        <dbReference type="PROSITE" id="PS51098"/>
    </source>
</evidence>
<keyword evidence="4" id="KW-0762">Sugar transport</keyword>
<feature type="domain" description="PTS EIIC type-1" evidence="15">
    <location>
        <begin position="102"/>
        <end position="457"/>
    </location>
</feature>
<dbReference type="CDD" id="cd00212">
    <property type="entry name" value="PTS_IIB_glc"/>
    <property type="match status" value="1"/>
</dbReference>
<keyword evidence="6" id="KW-0598">Phosphotransferase system</keyword>
<feature type="transmembrane region" description="Helical" evidence="12">
    <location>
        <begin position="281"/>
        <end position="301"/>
    </location>
</feature>
<dbReference type="InterPro" id="IPR001996">
    <property type="entry name" value="PTS_IIB_1"/>
</dbReference>
<dbReference type="GO" id="GO:0005886">
    <property type="term" value="C:plasma membrane"/>
    <property type="evidence" value="ECO:0007669"/>
    <property type="project" value="UniProtKB-SubCell"/>
</dbReference>
<feature type="transmembrane region" description="Helical" evidence="12">
    <location>
        <begin position="420"/>
        <end position="441"/>
    </location>
</feature>
<evidence type="ECO:0000256" key="11">
    <source>
        <dbReference type="PROSITE-ProRule" id="PRU00421"/>
    </source>
</evidence>
<evidence type="ECO:0000256" key="2">
    <source>
        <dbReference type="ARBA" id="ARBA00022448"/>
    </source>
</evidence>
<feature type="transmembrane region" description="Helical" evidence="12">
    <location>
        <begin position="142"/>
        <end position="164"/>
    </location>
</feature>
<evidence type="ECO:0000259" key="15">
    <source>
        <dbReference type="PROSITE" id="PS51103"/>
    </source>
</evidence>
<dbReference type="InterPro" id="IPR001127">
    <property type="entry name" value="PTS_EIIA_1_perm"/>
</dbReference>
<feature type="active site" description="Phosphocysteine intermediate; for EIIB activity" evidence="11">
    <location>
        <position position="26"/>
    </location>
</feature>
<dbReference type="PROSITE" id="PS51093">
    <property type="entry name" value="PTS_EIIA_TYPE_1"/>
    <property type="match status" value="1"/>
</dbReference>
<dbReference type="InterPro" id="IPR018113">
    <property type="entry name" value="PTrfase_EIIB_Cys"/>
</dbReference>
<feature type="domain" description="PTS EIIB type-1" evidence="14">
    <location>
        <begin position="4"/>
        <end position="86"/>
    </location>
</feature>
<protein>
    <submittedName>
        <fullName evidence="16">PTS system beta-glucoside-specific EIIBCA component</fullName>
    </submittedName>
</protein>
<reference evidence="16 17" key="1">
    <citation type="submission" date="2016-05" db="EMBL/GenBank/DDBJ databases">
        <title>Microbial solvent formation.</title>
        <authorList>
            <person name="Poehlein A."/>
            <person name="Montoya Solano J.D."/>
            <person name="Flitsch S."/>
            <person name="Krabben P."/>
            <person name="Duerre P."/>
            <person name="Daniel R."/>
        </authorList>
    </citation>
    <scope>NUCLEOTIDE SEQUENCE [LARGE SCALE GENOMIC DNA]</scope>
    <source>
        <strain evidence="16 17">DSM 53</strain>
    </source>
</reference>
<dbReference type="PROSITE" id="PS51098">
    <property type="entry name" value="PTS_EIIB_TYPE_1"/>
    <property type="match status" value="1"/>
</dbReference>
<evidence type="ECO:0000256" key="4">
    <source>
        <dbReference type="ARBA" id="ARBA00022597"/>
    </source>
</evidence>
<dbReference type="FunFam" id="2.70.70.10:FF:000001">
    <property type="entry name" value="PTS system glucose-specific IIA component"/>
    <property type="match status" value="1"/>
</dbReference>
<comment type="subcellular location">
    <subcellularLocation>
        <location evidence="1">Cell membrane</location>
        <topology evidence="1">Multi-pass membrane protein</topology>
    </subcellularLocation>
</comment>
<dbReference type="InterPro" id="IPR036878">
    <property type="entry name" value="Glu_permease_IIB"/>
</dbReference>
<evidence type="ECO:0000256" key="8">
    <source>
        <dbReference type="ARBA" id="ARBA00022777"/>
    </source>
</evidence>
<dbReference type="InterPro" id="IPR013013">
    <property type="entry name" value="PTS_EIIC_1"/>
</dbReference>
<dbReference type="Pfam" id="PF00367">
    <property type="entry name" value="PTS_EIIB"/>
    <property type="match status" value="1"/>
</dbReference>
<keyword evidence="9 12" id="KW-1133">Transmembrane helix</keyword>
<dbReference type="SUPFAM" id="SSF51261">
    <property type="entry name" value="Duplicated hybrid motif"/>
    <property type="match status" value="1"/>
</dbReference>
<keyword evidence="2" id="KW-0813">Transport</keyword>
<dbReference type="InterPro" id="IPR011055">
    <property type="entry name" value="Dup_hybrid_motif"/>
</dbReference>
<feature type="transmembrane region" description="Helical" evidence="12">
    <location>
        <begin position="111"/>
        <end position="135"/>
    </location>
</feature>
<feature type="domain" description="PTS EIIA type-1" evidence="13">
    <location>
        <begin position="486"/>
        <end position="590"/>
    </location>
</feature>
<dbReference type="GO" id="GO:0015771">
    <property type="term" value="P:trehalose transport"/>
    <property type="evidence" value="ECO:0007669"/>
    <property type="project" value="TreeGrafter"/>
</dbReference>
<evidence type="ECO:0000259" key="13">
    <source>
        <dbReference type="PROSITE" id="PS51093"/>
    </source>
</evidence>
<dbReference type="Gene3D" id="2.70.70.10">
    <property type="entry name" value="Glucose Permease (Domain IIA)"/>
    <property type="match status" value="1"/>
</dbReference>
<dbReference type="GO" id="GO:0090589">
    <property type="term" value="F:protein-phosphocysteine-trehalose phosphotransferase system transporter activity"/>
    <property type="evidence" value="ECO:0007669"/>
    <property type="project" value="TreeGrafter"/>
</dbReference>
<dbReference type="Pfam" id="PF02378">
    <property type="entry name" value="PTS_EIIC"/>
    <property type="match status" value="1"/>
</dbReference>
<evidence type="ECO:0000256" key="9">
    <source>
        <dbReference type="ARBA" id="ARBA00022989"/>
    </source>
</evidence>
<evidence type="ECO:0000256" key="10">
    <source>
        <dbReference type="ARBA" id="ARBA00023136"/>
    </source>
</evidence>
<proteinExistence type="predicted"/>
<evidence type="ECO:0000256" key="6">
    <source>
        <dbReference type="ARBA" id="ARBA00022683"/>
    </source>
</evidence>
<dbReference type="GO" id="GO:0008982">
    <property type="term" value="F:protein-N(PI)-phosphohistidine-sugar phosphotransferase activity"/>
    <property type="evidence" value="ECO:0007669"/>
    <property type="project" value="InterPro"/>
</dbReference>
<accession>A0A1S8RVN0</accession>
<dbReference type="PROSITE" id="PS51103">
    <property type="entry name" value="PTS_EIIC_TYPE_1"/>
    <property type="match status" value="1"/>
</dbReference>
<dbReference type="InterPro" id="IPR003352">
    <property type="entry name" value="PTS_EIIC"/>
</dbReference>
<dbReference type="Gene3D" id="3.30.1360.60">
    <property type="entry name" value="Glucose permease domain IIB"/>
    <property type="match status" value="1"/>
</dbReference>
<feature type="transmembrane region" description="Helical" evidence="12">
    <location>
        <begin position="246"/>
        <end position="274"/>
    </location>
</feature>
<comment type="caution">
    <text evidence="16">The sequence shown here is derived from an EMBL/GenBank/DDBJ whole genome shotgun (WGS) entry which is preliminary data.</text>
</comment>
<dbReference type="Proteomes" id="UP000190973">
    <property type="component" value="Unassembled WGS sequence"/>
</dbReference>
<dbReference type="InterPro" id="IPR011297">
    <property type="entry name" value="PTS_IIABC_b_glu"/>
</dbReference>